<dbReference type="CDD" id="cd00586">
    <property type="entry name" value="4HBT"/>
    <property type="match status" value="1"/>
</dbReference>
<keyword evidence="2" id="KW-1185">Reference proteome</keyword>
<gene>
    <name evidence="1" type="ORF">PBS001_LOCUS1381</name>
</gene>
<dbReference type="Gene3D" id="3.10.129.10">
    <property type="entry name" value="Hotdog Thioesterase"/>
    <property type="match status" value="1"/>
</dbReference>
<dbReference type="SUPFAM" id="SSF54637">
    <property type="entry name" value="Thioesterase/thiol ester dehydrase-isomerase"/>
    <property type="match status" value="1"/>
</dbReference>
<reference evidence="1 2" key="1">
    <citation type="submission" date="2021-11" db="EMBL/GenBank/DDBJ databases">
        <authorList>
            <person name="Islam A."/>
            <person name="Islam S."/>
            <person name="Flora M.S."/>
            <person name="Rahman M."/>
            <person name="Ziaur R.M."/>
            <person name="Epstein J.H."/>
            <person name="Hassan M."/>
            <person name="Klassen M."/>
            <person name="Woodard K."/>
            <person name="Webb A."/>
            <person name="Webby R.J."/>
            <person name="El Zowalaty M.E."/>
        </authorList>
    </citation>
    <scope>NUCLEOTIDE SEQUENCE [LARGE SCALE GENOMIC DNA]</scope>
    <source>
        <strain evidence="1">Pbs1</strain>
    </source>
</reference>
<name>A0ABN8CPK9_9STRA</name>
<comment type="caution">
    <text evidence="1">The sequence shown here is derived from an EMBL/GenBank/DDBJ whole genome shotgun (WGS) entry which is preliminary data.</text>
</comment>
<accession>A0ABN8CPK9</accession>
<evidence type="ECO:0000313" key="2">
    <source>
        <dbReference type="Proteomes" id="UP001158986"/>
    </source>
</evidence>
<sequence>MVLRTFWNISTGLMYRLMNKRSMKKGIMGVSYPSVWKGRTGFLDCDVNLHLNNASYLYSMELARWHFSAANGFLWQVIKSRRMILVGSQAIRYRHAISPFQAYEIKTQVVYWDNDWLYILHQFQDAATGKQFAEGLVRGVVMKEKRRVPAHELFAEVNPSSDDVIEAPTEMPDIVKAFLDWDQACAINMKEAGQKAEKQLKVSPLSPLPQKLGARMWHEMKKSMNLP</sequence>
<proteinExistence type="predicted"/>
<evidence type="ECO:0008006" key="3">
    <source>
        <dbReference type="Google" id="ProtNLM"/>
    </source>
</evidence>
<organism evidence="1 2">
    <name type="scientific">Peronospora belbahrii</name>
    <dbReference type="NCBI Taxonomy" id="622444"/>
    <lineage>
        <taxon>Eukaryota</taxon>
        <taxon>Sar</taxon>
        <taxon>Stramenopiles</taxon>
        <taxon>Oomycota</taxon>
        <taxon>Peronosporomycetes</taxon>
        <taxon>Peronosporales</taxon>
        <taxon>Peronosporaceae</taxon>
        <taxon>Peronospora</taxon>
    </lineage>
</organism>
<evidence type="ECO:0000313" key="1">
    <source>
        <dbReference type="EMBL" id="CAH0514639.1"/>
    </source>
</evidence>
<dbReference type="PANTHER" id="PTHR12475:SF4">
    <property type="entry name" value="PROTEIN THEM6"/>
    <property type="match status" value="1"/>
</dbReference>
<protein>
    <recommendedName>
        <fullName evidence="3">Thioesterase domain-containing protein</fullName>
    </recommendedName>
</protein>
<dbReference type="InterPro" id="IPR029069">
    <property type="entry name" value="HotDog_dom_sf"/>
</dbReference>
<dbReference type="InterPro" id="IPR051490">
    <property type="entry name" value="THEM6_lcsJ_thioesterase"/>
</dbReference>
<dbReference type="PANTHER" id="PTHR12475">
    <property type="match status" value="1"/>
</dbReference>
<dbReference type="Proteomes" id="UP001158986">
    <property type="component" value="Unassembled WGS sequence"/>
</dbReference>
<dbReference type="Pfam" id="PF13279">
    <property type="entry name" value="4HBT_2"/>
    <property type="match status" value="1"/>
</dbReference>
<dbReference type="EMBL" id="CAKLCB010000080">
    <property type="protein sequence ID" value="CAH0514639.1"/>
    <property type="molecule type" value="Genomic_DNA"/>
</dbReference>